<dbReference type="InterPro" id="IPR001202">
    <property type="entry name" value="WW_dom"/>
</dbReference>
<feature type="coiled-coil region" evidence="1">
    <location>
        <begin position="242"/>
        <end position="300"/>
    </location>
</feature>
<feature type="compositionally biased region" description="Polar residues" evidence="2">
    <location>
        <begin position="1004"/>
        <end position="1016"/>
    </location>
</feature>
<evidence type="ECO:0000313" key="4">
    <source>
        <dbReference type="EMBL" id="CDW75355.1"/>
    </source>
</evidence>
<feature type="compositionally biased region" description="Polar residues" evidence="2">
    <location>
        <begin position="1099"/>
        <end position="1109"/>
    </location>
</feature>
<evidence type="ECO:0000313" key="5">
    <source>
        <dbReference type="Proteomes" id="UP000039865"/>
    </source>
</evidence>
<feature type="compositionally biased region" description="Basic and acidic residues" evidence="2">
    <location>
        <begin position="1215"/>
        <end position="1228"/>
    </location>
</feature>
<feature type="domain" description="WW" evidence="3">
    <location>
        <begin position="25"/>
        <end position="58"/>
    </location>
</feature>
<feature type="region of interest" description="Disordered" evidence="2">
    <location>
        <begin position="1600"/>
        <end position="1631"/>
    </location>
</feature>
<feature type="compositionally biased region" description="Polar residues" evidence="2">
    <location>
        <begin position="1841"/>
        <end position="1854"/>
    </location>
</feature>
<evidence type="ECO:0000259" key="3">
    <source>
        <dbReference type="PROSITE" id="PS50020"/>
    </source>
</evidence>
<feature type="compositionally biased region" description="Low complexity" evidence="2">
    <location>
        <begin position="1046"/>
        <end position="1057"/>
    </location>
</feature>
<sequence>MMDIGFDLETDKNSFIWYLKQILIAELPTNWQLETDDQNQELYYNILTKEVVEKHPMIPQYRQIFMRLLQMKKLRNVYQKEGLNDMIISAEQKKAILLKRWQENKIIEDSYDVNLVGTSLKLTNARLSDKEKIIEELQNIYRQNKLFYDKQLTLEILSDLKDFEYQEKVNVQHIIENALYYGVNIGKEPQLAWIGHLPNLLDLPPNWRKVIDKDRNDVKYVNVKTLVEMINHPADLYIYNLIEELRNYYKNHQREAEEIQLLASTDGLMRRFTANLSAATKQYQEFLDDYNRKLKKLNQKYKPKKYSKKNSPNRSPNSSMTANGQTGMLLRQELKKLKDFPPDEEDLAPKVYTPQPEIEVQEDEVADIFKRQEQQLFEIASQCSIEIEKEIYLLFALENIIIQQRYSYYHETWQFRVSRDKKSENKTNKVWWLNLKSSESSKQYPFLEEAKKKIEEFKTELSGYIKKQEGQVKTKEEISQFFVGPKGDTILQKVVEQRLKMTEQIINARLKKQAIIKDINIKQSNMHIILDTSDSELSDDAVSKMILKRRGSLSRRTSRAELEEVAEFVTTYLNGNFNTQEIKDLIFYCPFKLYKDLLKDKVLLIQRNFRNSNMELNEDNTESLASVKSSDYDTDHISEQLSLMKKFKNDTNQSHNSANSKDSQGKVKGFNLQAMKIEEGVSNSETHTPHGGIKLKKAFDKFQNAIDVVDVDVPDNQSKNFDRAEWPAGMLPSNYVSSQGSFRQNNNSSANSVNKRLSERNRRRMLGSKEKFNSSDVRSGLNGQESSDKKLERGSLGDKSQYLTVKLFKRSNTRDIDSLDRENSRRIIDFSTNSRKESNQNIINIKEQDSIDQQSLDSLINRPKLSPNYQNEGESNNSPALSQQSLSPDQIIKNILNDSRIQKELALQKLEMIRTQKQKNKLETVGKMFASDVHIVYNKSQSLLQKEVHYKVLKQIQGVDAKKYKDDEKQRIQEKYSNQREKLQREMRMNFITSKVAEIKKSQENSQDSGTNSSQDDYNDNMEDYQNLDQYFKIKNLQKRFEKSPSNENSNAQSNQQFRKQSTINLKNMVYMRNGLRNKRSSQKIDIKNLLQKRKSIIETKTNQPNQGRNIIVLKKTRDLQSPKTIQGRDRSNQKSNSKIRGNNLSSPRKQSIIQMPETEIPEQLRTKTTQQSRSRSKSPEKNNHDIIDYIQTVRSDQVQISTMKEDSVTPFQDPKYEVTPRNQKVDEGSMEGQEEERTSRQHEIVKRTQISPAKRVTQQMQNKNLKTPVSIKFTSTRHLFSRESGLDTKRSTAALTFRNSSQAQQFDTQTIKDQCHKFFEHSFDNTQDLRKIQGFNQEFSRIRAQSGYLTQRTTARPSTDIGQARAKLINMKSSMSNRKKNYYNYYKEILGDPSTTELANLNFQETISGVDPIHVFQMGLRLGIIDQIPPKTFKCRDNINSKSNPDLLWIAQQALIIKTPPESFPQSFYLGTFDVYHSLSTLNVGLHPGDTFFRELVENIQKRVDYSKFPSSQVIQCSWLFFKDHYFQSIDEVASEQSAVNKGYYFNMITQKQNSGDQIPRGIDFERPRTSIQVNNTISLRRVKSGFLTQRGTIRNLKNMGQKSYISPSKDSPNRQALTDRGTRKSSIKSKYLQNIKSKIEGANKYFQELKIKHQNFKDTLPSYAPLSSNQFQIQRKMSQEFTKKPKEEPPEHQVKMNNEIIAQKLSSFNNHNESQNESSFHMKTLIKMPKQYVYKSNLTPFQRNLILKQQLQIQNQKQPQQFDKIPELRIEEINLHLKEDRLCMFDLKYTDRNSSSKNSPARSLKSQSQQQQQTQSARRSVCKQYISKNTNHQKKISEFSLQSRNSDFQCQTPIDDFE</sequence>
<feature type="compositionally biased region" description="Polar residues" evidence="2">
    <location>
        <begin position="737"/>
        <end position="755"/>
    </location>
</feature>
<feature type="compositionally biased region" description="Polar residues" evidence="2">
    <location>
        <begin position="774"/>
        <end position="785"/>
    </location>
</feature>
<feature type="region of interest" description="Disordered" evidence="2">
    <location>
        <begin position="737"/>
        <end position="795"/>
    </location>
</feature>
<proteinExistence type="predicted"/>
<protein>
    <submittedName>
        <fullName evidence="4">Ww domain containing protein</fullName>
    </submittedName>
</protein>
<evidence type="ECO:0000256" key="2">
    <source>
        <dbReference type="SAM" id="MobiDB-lite"/>
    </source>
</evidence>
<feature type="compositionally biased region" description="Basic and acidic residues" evidence="2">
    <location>
        <begin position="1116"/>
        <end position="1133"/>
    </location>
</feature>
<dbReference type="PROSITE" id="PS50020">
    <property type="entry name" value="WW_DOMAIN_2"/>
    <property type="match status" value="1"/>
</dbReference>
<feature type="region of interest" description="Disordered" evidence="2">
    <location>
        <begin position="1795"/>
        <end position="1824"/>
    </location>
</feature>
<feature type="compositionally biased region" description="Basic and acidic residues" evidence="2">
    <location>
        <begin position="1178"/>
        <end position="1187"/>
    </location>
</feature>
<organism evidence="4 5">
    <name type="scientific">Stylonychia lemnae</name>
    <name type="common">Ciliate</name>
    <dbReference type="NCBI Taxonomy" id="5949"/>
    <lineage>
        <taxon>Eukaryota</taxon>
        <taxon>Sar</taxon>
        <taxon>Alveolata</taxon>
        <taxon>Ciliophora</taxon>
        <taxon>Intramacronucleata</taxon>
        <taxon>Spirotrichea</taxon>
        <taxon>Stichotrichia</taxon>
        <taxon>Sporadotrichida</taxon>
        <taxon>Oxytrichidae</taxon>
        <taxon>Stylonychinae</taxon>
        <taxon>Stylonychia</taxon>
    </lineage>
</organism>
<feature type="compositionally biased region" description="Polar residues" evidence="2">
    <location>
        <begin position="867"/>
        <end position="885"/>
    </location>
</feature>
<gene>
    <name evidence="4" type="primary">Contig4013.g4299</name>
    <name evidence="4" type="ORF">STYLEM_4343</name>
</gene>
<name>A0A077ZZP1_STYLE</name>
<feature type="region of interest" description="Disordered" evidence="2">
    <location>
        <begin position="1000"/>
        <end position="1022"/>
    </location>
</feature>
<dbReference type="EMBL" id="CCKQ01004204">
    <property type="protein sequence ID" value="CDW75355.1"/>
    <property type="molecule type" value="Genomic_DNA"/>
</dbReference>
<feature type="compositionally biased region" description="Basic and acidic residues" evidence="2">
    <location>
        <begin position="786"/>
        <end position="795"/>
    </location>
</feature>
<feature type="compositionally biased region" description="Low complexity" evidence="2">
    <location>
        <begin position="309"/>
        <end position="319"/>
    </location>
</feature>
<feature type="region of interest" description="Disordered" evidence="2">
    <location>
        <begin position="1837"/>
        <end position="1860"/>
    </location>
</feature>
<accession>A0A077ZZP1</accession>
<feature type="compositionally biased region" description="Polar residues" evidence="2">
    <location>
        <begin position="1795"/>
        <end position="1807"/>
    </location>
</feature>
<feature type="compositionally biased region" description="Polar residues" evidence="2">
    <location>
        <begin position="1600"/>
        <end position="1618"/>
    </location>
</feature>
<reference evidence="4 5" key="1">
    <citation type="submission" date="2014-06" db="EMBL/GenBank/DDBJ databases">
        <authorList>
            <person name="Swart Estienne"/>
        </authorList>
    </citation>
    <scope>NUCLEOTIDE SEQUENCE [LARGE SCALE GENOMIC DNA]</scope>
    <source>
        <strain evidence="4 5">130c</strain>
    </source>
</reference>
<feature type="compositionally biased region" description="Polar residues" evidence="2">
    <location>
        <begin position="1134"/>
        <end position="1154"/>
    </location>
</feature>
<keyword evidence="1" id="KW-0175">Coiled coil</keyword>
<dbReference type="InParanoid" id="A0A077ZZP1"/>
<feature type="region of interest" description="Disordered" evidence="2">
    <location>
        <begin position="861"/>
        <end position="885"/>
    </location>
</feature>
<feature type="region of interest" description="Disordered" evidence="2">
    <location>
        <begin position="301"/>
        <end position="325"/>
    </location>
</feature>
<keyword evidence="5" id="KW-1185">Reference proteome</keyword>
<feature type="compositionally biased region" description="Low complexity" evidence="2">
    <location>
        <begin position="1808"/>
        <end position="1818"/>
    </location>
</feature>
<dbReference type="Proteomes" id="UP000039865">
    <property type="component" value="Unassembled WGS sequence"/>
</dbReference>
<feature type="region of interest" description="Disordered" evidence="2">
    <location>
        <begin position="1041"/>
        <end position="1066"/>
    </location>
</feature>
<feature type="region of interest" description="Disordered" evidence="2">
    <location>
        <begin position="1206"/>
        <end position="1244"/>
    </location>
</feature>
<evidence type="ECO:0000256" key="1">
    <source>
        <dbReference type="SAM" id="Coils"/>
    </source>
</evidence>
<feature type="region of interest" description="Disordered" evidence="2">
    <location>
        <begin position="1098"/>
        <end position="1187"/>
    </location>
</feature>